<keyword evidence="2" id="KW-1185">Reference proteome</keyword>
<protein>
    <submittedName>
        <fullName evidence="1">Uncharacterized protein</fullName>
    </submittedName>
</protein>
<gene>
    <name evidence="1" type="ORF">AABB24_036979</name>
</gene>
<comment type="caution">
    <text evidence="1">The sequence shown here is derived from an EMBL/GenBank/DDBJ whole genome shotgun (WGS) entry which is preliminary data.</text>
</comment>
<accession>A0ABD2R2J6</accession>
<dbReference type="AlphaFoldDB" id="A0ABD2R2J6"/>
<sequence>MKNPKNKNVNIRNSSKIGTPINIRRTNKETVVSLKGLFAVTRTRHPERLYKDSNEYTICKIGEIEEIEKQQSLNGNEFADAFSSVMGPKHPGRLRLYRRRLQRFL</sequence>
<evidence type="ECO:0000313" key="2">
    <source>
        <dbReference type="Proteomes" id="UP001627284"/>
    </source>
</evidence>
<organism evidence="1 2">
    <name type="scientific">Solanum stoloniferum</name>
    <dbReference type="NCBI Taxonomy" id="62892"/>
    <lineage>
        <taxon>Eukaryota</taxon>
        <taxon>Viridiplantae</taxon>
        <taxon>Streptophyta</taxon>
        <taxon>Embryophyta</taxon>
        <taxon>Tracheophyta</taxon>
        <taxon>Spermatophyta</taxon>
        <taxon>Magnoliopsida</taxon>
        <taxon>eudicotyledons</taxon>
        <taxon>Gunneridae</taxon>
        <taxon>Pentapetalae</taxon>
        <taxon>asterids</taxon>
        <taxon>lamiids</taxon>
        <taxon>Solanales</taxon>
        <taxon>Solanaceae</taxon>
        <taxon>Solanoideae</taxon>
        <taxon>Solaneae</taxon>
        <taxon>Solanum</taxon>
    </lineage>
</organism>
<reference evidence="1 2" key="1">
    <citation type="submission" date="2024-05" db="EMBL/GenBank/DDBJ databases">
        <title>De novo assembly of an allotetraploid wild potato.</title>
        <authorList>
            <person name="Hosaka A.J."/>
        </authorList>
    </citation>
    <scope>NUCLEOTIDE SEQUENCE [LARGE SCALE GENOMIC DNA]</scope>
    <source>
        <tissue evidence="1">Young leaves</tissue>
    </source>
</reference>
<proteinExistence type="predicted"/>
<name>A0ABD2R2J6_9SOLN</name>
<dbReference type="EMBL" id="JBJKTR010000022">
    <property type="protein sequence ID" value="KAL3326040.1"/>
    <property type="molecule type" value="Genomic_DNA"/>
</dbReference>
<evidence type="ECO:0000313" key="1">
    <source>
        <dbReference type="EMBL" id="KAL3326040.1"/>
    </source>
</evidence>
<dbReference type="Proteomes" id="UP001627284">
    <property type="component" value="Unassembled WGS sequence"/>
</dbReference>